<dbReference type="Proteomes" id="UP000504714">
    <property type="component" value="Unassembled WGS sequence"/>
</dbReference>
<protein>
    <submittedName>
        <fullName evidence="1">Uncharacterized protein</fullName>
    </submittedName>
</protein>
<name>A0A6L2ZLH8_9ENTR</name>
<dbReference type="AlphaFoldDB" id="A0A6L2ZLH8"/>
<organism evidence="1 2">
    <name type="scientific">Candidatus Regiella insecticola</name>
    <dbReference type="NCBI Taxonomy" id="138073"/>
    <lineage>
        <taxon>Bacteria</taxon>
        <taxon>Pseudomonadati</taxon>
        <taxon>Pseudomonadota</taxon>
        <taxon>Gammaproteobacteria</taxon>
        <taxon>Enterobacterales</taxon>
        <taxon>Enterobacteriaceae</taxon>
        <taxon>aphid secondary symbionts</taxon>
        <taxon>Candidatus Regiella</taxon>
    </lineage>
</organism>
<reference evidence="1 2" key="1">
    <citation type="submission" date="2020-06" db="EMBL/GenBank/DDBJ databases">
        <title>The genome sequence of Candidatus Regiella insecticola strain Tut.</title>
        <authorList>
            <person name="Nikoh N."/>
            <person name="Tsuchida T."/>
            <person name="Koga R."/>
            <person name="Oshima K."/>
            <person name="Hattori M."/>
            <person name="Fukatsu T."/>
        </authorList>
    </citation>
    <scope>NUCLEOTIDE SEQUENCE [LARGE SCALE GENOMIC DNA]</scope>
    <source>
        <strain evidence="1 2">Tut</strain>
    </source>
</reference>
<accession>A0A6L2ZLH8</accession>
<evidence type="ECO:0000313" key="1">
    <source>
        <dbReference type="EMBL" id="GFN45707.1"/>
    </source>
</evidence>
<comment type="caution">
    <text evidence="1">The sequence shown here is derived from an EMBL/GenBank/DDBJ whole genome shotgun (WGS) entry which is preliminary data.</text>
</comment>
<gene>
    <name evidence="1" type="ORF">RINTU1_09790</name>
</gene>
<evidence type="ECO:0000313" key="2">
    <source>
        <dbReference type="Proteomes" id="UP000504714"/>
    </source>
</evidence>
<proteinExistence type="predicted"/>
<sequence>MRIIFTTTDGFCRYDFSGVYACRLGMGAIRWVCYPRTAALVSDTLRLFSSCNATEYARL</sequence>
<dbReference type="EMBL" id="BLXO01000001">
    <property type="protein sequence ID" value="GFN45707.1"/>
    <property type="molecule type" value="Genomic_DNA"/>
</dbReference>